<protein>
    <recommendedName>
        <fullName evidence="4">Polyadenylate-binding protein, cytoplasmic and nuclear</fullName>
    </recommendedName>
    <alternativeName>
        <fullName evidence="14">Polyadenylate tail-binding protein</fullName>
    </alternativeName>
</protein>
<feature type="region of interest" description="Disordered" evidence="17">
    <location>
        <begin position="1116"/>
        <end position="1164"/>
    </location>
</feature>
<evidence type="ECO:0000259" key="19">
    <source>
        <dbReference type="PROSITE" id="PS51309"/>
    </source>
</evidence>
<feature type="compositionally biased region" description="Pro residues" evidence="17">
    <location>
        <begin position="165"/>
        <end position="179"/>
    </location>
</feature>
<dbReference type="GO" id="GO:0005634">
    <property type="term" value="C:nucleus"/>
    <property type="evidence" value="ECO:0007669"/>
    <property type="project" value="UniProtKB-SubCell"/>
</dbReference>
<feature type="compositionally biased region" description="Gly residues" evidence="17">
    <location>
        <begin position="1792"/>
        <end position="1802"/>
    </location>
</feature>
<dbReference type="FunFam" id="3.30.70.330:FF:000384">
    <property type="entry name" value="Polyadenylate-binding protein"/>
    <property type="match status" value="1"/>
</dbReference>
<dbReference type="FunFam" id="3.30.70.330:FF:000003">
    <property type="entry name" value="Polyadenylate-binding protein"/>
    <property type="match status" value="1"/>
</dbReference>
<feature type="compositionally biased region" description="Basic and acidic residues" evidence="17">
    <location>
        <begin position="1558"/>
        <end position="1571"/>
    </location>
</feature>
<dbReference type="CDD" id="cd12381">
    <property type="entry name" value="RRM4_I_PABPs"/>
    <property type="match status" value="1"/>
</dbReference>
<evidence type="ECO:0000256" key="15">
    <source>
        <dbReference type="PROSITE-ProRule" id="PRU00176"/>
    </source>
</evidence>
<comment type="function">
    <text evidence="13">Binds the poly(A) tail of mRNA. Appears to be an important mediator of the multiple roles of the poly(A) tail in mRNA biogenesis, stability and translation. In the nucleus, involved in both mRNA cleavage and polyadenylation. Is also required for efficient mRNA export to the cytoplasm. Acts in concert with a poly(A)-specific nuclease (PAN) to affect poly(A) tail shortening, which may occur concomitantly with either nucleocytoplasmic mRNA transport or translational initiation. In the cytoplasm, stimulates translation initiation and regulates mRNA decay through translation termination-coupled poly(A) shortening, probably mediated by PAN.</text>
</comment>
<dbReference type="GO" id="GO:0051028">
    <property type="term" value="P:mRNA transport"/>
    <property type="evidence" value="ECO:0007669"/>
    <property type="project" value="UniProtKB-KW"/>
</dbReference>
<evidence type="ECO:0000256" key="9">
    <source>
        <dbReference type="ARBA" id="ARBA00022816"/>
    </source>
</evidence>
<feature type="region of interest" description="Disordered" evidence="17">
    <location>
        <begin position="1190"/>
        <end position="1212"/>
    </location>
</feature>
<keyword evidence="6" id="KW-0963">Cytoplasm</keyword>
<keyword evidence="7" id="KW-0507">mRNA processing</keyword>
<dbReference type="GO" id="GO:0006417">
    <property type="term" value="P:regulation of translation"/>
    <property type="evidence" value="ECO:0007669"/>
    <property type="project" value="UniProtKB-KW"/>
</dbReference>
<keyword evidence="8" id="KW-0677">Repeat</keyword>
<comment type="similarity">
    <text evidence="3">Belongs to the polyadenylate-binding protein type-1 family.</text>
</comment>
<feature type="region of interest" description="Disordered" evidence="17">
    <location>
        <begin position="475"/>
        <end position="595"/>
    </location>
</feature>
<feature type="region of interest" description="Disordered" evidence="17">
    <location>
        <begin position="1"/>
        <end position="373"/>
    </location>
</feature>
<dbReference type="FunFam" id="1.10.1900.10:FF:000004">
    <property type="entry name" value="Polyadenylate-binding protein"/>
    <property type="match status" value="1"/>
</dbReference>
<feature type="region of interest" description="Disordered" evidence="17">
    <location>
        <begin position="1894"/>
        <end position="1926"/>
    </location>
</feature>
<feature type="compositionally biased region" description="Low complexity" evidence="17">
    <location>
        <begin position="323"/>
        <end position="343"/>
    </location>
</feature>
<comment type="subcellular location">
    <subcellularLocation>
        <location evidence="2">Cytoplasm</location>
    </subcellularLocation>
    <subcellularLocation>
        <location evidence="1">Nucleus</location>
    </subcellularLocation>
</comment>
<evidence type="ECO:0000256" key="8">
    <source>
        <dbReference type="ARBA" id="ARBA00022737"/>
    </source>
</evidence>
<feature type="compositionally biased region" description="Polar residues" evidence="17">
    <location>
        <begin position="83"/>
        <end position="93"/>
    </location>
</feature>
<dbReference type="GO" id="GO:0010494">
    <property type="term" value="C:cytoplasmic stress granule"/>
    <property type="evidence" value="ECO:0007669"/>
    <property type="project" value="UniProtKB-ARBA"/>
</dbReference>
<dbReference type="CDD" id="cd12380">
    <property type="entry name" value="RRM3_I_PABPs"/>
    <property type="match status" value="1"/>
</dbReference>
<dbReference type="STRING" id="1276538.A0A1X7RME8"/>
<feature type="region of interest" description="Disordered" evidence="17">
    <location>
        <begin position="385"/>
        <end position="404"/>
    </location>
</feature>
<feature type="domain" description="PABC" evidence="19">
    <location>
        <begin position="1818"/>
        <end position="1895"/>
    </location>
</feature>
<dbReference type="InterPro" id="IPR002004">
    <property type="entry name" value="PABP_HYD_C"/>
</dbReference>
<dbReference type="InterPro" id="IPR012677">
    <property type="entry name" value="Nucleotide-bd_a/b_plait_sf"/>
</dbReference>
<keyword evidence="11 15" id="KW-0694">RNA-binding</keyword>
<dbReference type="InterPro" id="IPR003954">
    <property type="entry name" value="RRM_euk-type"/>
</dbReference>
<dbReference type="InterPro" id="IPR000504">
    <property type="entry name" value="RRM_dom"/>
</dbReference>
<dbReference type="Gene3D" id="3.30.70.330">
    <property type="match status" value="4"/>
</dbReference>
<keyword evidence="21" id="KW-1185">Reference proteome</keyword>
<keyword evidence="10" id="KW-0810">Translation regulation</keyword>
<dbReference type="InterPro" id="IPR035979">
    <property type="entry name" value="RBD_domain_sf"/>
</dbReference>
<evidence type="ECO:0000256" key="10">
    <source>
        <dbReference type="ARBA" id="ARBA00022845"/>
    </source>
</evidence>
<dbReference type="PROSITE" id="PS51309">
    <property type="entry name" value="PABC"/>
    <property type="match status" value="1"/>
</dbReference>
<proteinExistence type="inferred from homology"/>
<keyword evidence="16" id="KW-0175">Coiled coil</keyword>
<dbReference type="InterPro" id="IPR045305">
    <property type="entry name" value="RRM2_I_PABPs"/>
</dbReference>
<feature type="compositionally biased region" description="Low complexity" evidence="17">
    <location>
        <begin position="394"/>
        <end position="404"/>
    </location>
</feature>
<dbReference type="Pfam" id="PF00658">
    <property type="entry name" value="MLLE"/>
    <property type="match status" value="1"/>
</dbReference>
<dbReference type="SUPFAM" id="SSF63570">
    <property type="entry name" value="PABC (PABP) domain"/>
    <property type="match status" value="1"/>
</dbReference>
<evidence type="ECO:0000313" key="21">
    <source>
        <dbReference type="Proteomes" id="UP000215127"/>
    </source>
</evidence>
<dbReference type="EMBL" id="LT853694">
    <property type="protein sequence ID" value="SMQ48614.1"/>
    <property type="molecule type" value="Genomic_DNA"/>
</dbReference>
<evidence type="ECO:0000256" key="2">
    <source>
        <dbReference type="ARBA" id="ARBA00004496"/>
    </source>
</evidence>
<evidence type="ECO:0000256" key="4">
    <source>
        <dbReference type="ARBA" id="ARBA00016348"/>
    </source>
</evidence>
<evidence type="ECO:0000256" key="12">
    <source>
        <dbReference type="ARBA" id="ARBA00023242"/>
    </source>
</evidence>
<evidence type="ECO:0000256" key="11">
    <source>
        <dbReference type="ARBA" id="ARBA00022884"/>
    </source>
</evidence>
<dbReference type="SMART" id="SM00360">
    <property type="entry name" value="RRM"/>
    <property type="match status" value="4"/>
</dbReference>
<dbReference type="SUPFAM" id="SSF54928">
    <property type="entry name" value="RNA-binding domain, RBD"/>
    <property type="match status" value="3"/>
</dbReference>
<dbReference type="SMART" id="SM00517">
    <property type="entry name" value="PolyA"/>
    <property type="match status" value="1"/>
</dbReference>
<accession>A0A1X7RME8</accession>
<feature type="compositionally biased region" description="Polar residues" evidence="17">
    <location>
        <begin position="180"/>
        <end position="197"/>
    </location>
</feature>
<keyword evidence="5" id="KW-0813">Transport</keyword>
<evidence type="ECO:0000256" key="1">
    <source>
        <dbReference type="ARBA" id="ARBA00004123"/>
    </source>
</evidence>
<reference evidence="20 21" key="1">
    <citation type="submission" date="2016-06" db="EMBL/GenBank/DDBJ databases">
        <authorList>
            <person name="Kjaerup R.B."/>
            <person name="Dalgaard T.S."/>
            <person name="Juul-Madsen H.R."/>
        </authorList>
    </citation>
    <scope>NUCLEOTIDE SEQUENCE [LARGE SCALE GENOMIC DNA]</scope>
</reference>
<feature type="domain" description="RRM" evidence="18">
    <location>
        <begin position="1501"/>
        <end position="1629"/>
    </location>
</feature>
<feature type="region of interest" description="Disordered" evidence="17">
    <location>
        <begin position="817"/>
        <end position="837"/>
    </location>
</feature>
<feature type="domain" description="RRM" evidence="18">
    <location>
        <begin position="1397"/>
        <end position="1475"/>
    </location>
</feature>
<gene>
    <name evidence="20" type="ORF">ZT3D7_G3764</name>
</gene>
<evidence type="ECO:0000259" key="18">
    <source>
        <dbReference type="PROSITE" id="PS50102"/>
    </source>
</evidence>
<evidence type="ECO:0000256" key="14">
    <source>
        <dbReference type="ARBA" id="ARBA00030979"/>
    </source>
</evidence>
<feature type="domain" description="RRM" evidence="18">
    <location>
        <begin position="1216"/>
        <end position="1294"/>
    </location>
</feature>
<evidence type="ECO:0000256" key="5">
    <source>
        <dbReference type="ARBA" id="ARBA00022448"/>
    </source>
</evidence>
<dbReference type="Proteomes" id="UP000215127">
    <property type="component" value="Chromosome 3"/>
</dbReference>
<dbReference type="PANTHER" id="PTHR24012">
    <property type="entry name" value="RNA BINDING PROTEIN"/>
    <property type="match status" value="1"/>
</dbReference>
<dbReference type="InterPro" id="IPR034364">
    <property type="entry name" value="PABP_RRM1"/>
</dbReference>
<feature type="region of interest" description="Disordered" evidence="17">
    <location>
        <begin position="1532"/>
        <end position="1571"/>
    </location>
</feature>
<feature type="compositionally biased region" description="Pro residues" evidence="17">
    <location>
        <begin position="237"/>
        <end position="254"/>
    </location>
</feature>
<evidence type="ECO:0000313" key="20">
    <source>
        <dbReference type="EMBL" id="SMQ48614.1"/>
    </source>
</evidence>
<feature type="compositionally biased region" description="Low complexity" evidence="17">
    <location>
        <begin position="265"/>
        <end position="279"/>
    </location>
</feature>
<keyword evidence="12" id="KW-0539">Nucleus</keyword>
<dbReference type="GO" id="GO:0003723">
    <property type="term" value="F:RNA binding"/>
    <property type="evidence" value="ECO:0007669"/>
    <property type="project" value="UniProtKB-UniRule"/>
</dbReference>
<feature type="compositionally biased region" description="Basic and acidic residues" evidence="17">
    <location>
        <begin position="198"/>
        <end position="207"/>
    </location>
</feature>
<feature type="compositionally biased region" description="Low complexity" evidence="17">
    <location>
        <begin position="1202"/>
        <end position="1212"/>
    </location>
</feature>
<dbReference type="FunFam" id="3.30.70.330:FF:000355">
    <property type="entry name" value="Polyadenylate-binding protein"/>
    <property type="match status" value="1"/>
</dbReference>
<dbReference type="Gene3D" id="1.10.1900.10">
    <property type="entry name" value="c-terminal domain of poly(a) binding protein"/>
    <property type="match status" value="1"/>
</dbReference>
<evidence type="ECO:0000256" key="13">
    <source>
        <dbReference type="ARBA" id="ARBA00024761"/>
    </source>
</evidence>
<feature type="region of interest" description="Disordered" evidence="17">
    <location>
        <begin position="1792"/>
        <end position="1821"/>
    </location>
</feature>
<dbReference type="GO" id="GO:0006397">
    <property type="term" value="P:mRNA processing"/>
    <property type="evidence" value="ECO:0007669"/>
    <property type="project" value="UniProtKB-KW"/>
</dbReference>
<dbReference type="Pfam" id="PF00076">
    <property type="entry name" value="RRM_1"/>
    <property type="match status" value="5"/>
</dbReference>
<feature type="coiled-coil region" evidence="16">
    <location>
        <begin position="1470"/>
        <end position="1497"/>
    </location>
</feature>
<sequence>MPASTAHASGMEAAMPSPPPPYSPETPDNSSRSNLVSPVLDNIGFTASPMVAEGSSRNSPQVSRSPAFPPPPPQSSRNRDRSASGQAQRSFFSLSGLRGKQPATIDVQGQPSIAVPAPLFMDAQPPAARRAASTGHINSGGPGIASSIHTPIGRESPDSRWQPGLPLPGPPPGPPPPPTNRSQSLNRPMGSAGSSSNGDDRGFEAPRQRRTMAVSTLGPVPPTPADWVDSDHQRPSEAPPLPPPPQTQPEPETPPLRIVTGVNHASSSSRRATARGMSAQGIRERRSRSRAQGVIDEDSRPANLVFSPDGGSISRRREHMRNPSGYAGPSSAPAASSSKAPESVLTPPYTPAISRKNAIKAPNSASSDRPISHLLHTPNEESIIHAPLSPARPPSSGSTKGPSKLDAFSMQAIERHRVFVEKEAAASTDEQRLELFANFLVHESRLRRDRYTAAYNAMAGDIVDLTRDMWRPYASKSSRRAITPTTSMSSFDPTVPSWTSDGQPVSANGNAPSSATSLEGFTPATDSGSMGDLSDSFERAEGRQWAESFKPSLSPIPSMAVSTVPDENDSRGRTASRWWDNPSQSGAGSIGRPDRIEKSRRETKYMGINPAALQASGQEHPDPSPALSNSAYTYGPDEYPPEKVGWHDGVDLDTPIPTPQRFGVSTPGVEPLDVSRLVTLPPPYPRHHPAVNNSHPQLSDLRSEHRLLADLSAIQKIKDDYLEKDFALSQEQQSAGKKRRSRLRTDIQSRIADGSISFADAANAEADFDEEEAERGKVNARAIFDLFETSVAHPLNTLLTERLAKANDCIRQLRTDLEGNRHSTNPNEAQEEGDEHPERLEKLTLLKWLFEAREQLHKEMSDLHGMRSEKYSEVILTPYRIAKLQSKIDEATSFFQKDSLERQVSLAKDSLKRLEELQGIMESNVSRGVEDQLSAFWDIAPGLLEVIQQIPTSPTQMSRLEIQIPCQEYDENPSYHQHPLQYLYSLLGHAEKSAYQFIESQTNLLCLLHEVRTATTKSRLRRLEIERQASAPGDEEIRAEMMQARREAEDVLTRELKEKVGEVERQWVEALGEGMEECRDAVRAWLEESGGLEEGLDGSGATSAFLDLGVEKSQLLHPPPVREQVFNSTSPPLHRRFRTSESFTQRKSNPRHSHPPDKPTTAIMSDVQNATSPDAASAPADATAQNGANQINTNVPATGEEAPASAAPANANPNSASLYVGELDPSVTEAMLFELFSSIGQVASIRVCRDAVTRRSLGYAYVNYNVAGDGERALEELNYTLIKGRPCRIMWSQRDPLLRKTGQGNVFIKNLDAAIDNKALHDTFAAFGNILSCKVAQDENANSKGYGFVHYETAEAANQAIKNVNGMLLNEKKVFVGHHIPKKDRMSKVEEMKANFTNIYVKNIDSETTDNEFRELFEKYGDITSASLAHDNESGKNRGFGFVNYIRHEDAYKAVEELNDSDFKGQKLYVGRAQKKHEREEELRKQYEAARQEKSAKYTGVNLYVKNLADEIDDDELRKVFEPYGAITSAKVMRDTLPADGSETPAKKEGDAEEKEAEPEKDGEKKDDVDDLSKKLDTVTIQGEKKLLGKSKGFGFVCFSNPDEATKAVTELNQKMVHGKPLYVALAQRKEVRKSQLEASIQARNQVRMQQQATAGGIPPQFMQPQMFMGPNGQPMMMPAGGRGQPMPFMQGPGGQGQRGGFPGMPPQGGRGQPMPQMPQMPFGYPPQMGGMPQPYGNPAAYAQMIQAAQAQAARGQGRGGPMPGMPMMPGMPGMPPQMMPAGAAGRGGFGGGRGGMMGGRGPSDEQRGRASNRGPMGSGIDMAALNAASAPQQKQMLGEALYPKIHAQQPELAGKITGMLLEMDNEELLNLTGNDQALREKVDEALTVYDEYLKNHSGPSGEEGGQANGAENLNPTAEEVKDPEA</sequence>
<feature type="compositionally biased region" description="Polar residues" evidence="17">
    <location>
        <begin position="483"/>
        <end position="528"/>
    </location>
</feature>
<name>A0A1X7RME8_ZYMT9</name>
<keyword evidence="9" id="KW-0509">mRNA transport</keyword>
<evidence type="ECO:0000256" key="6">
    <source>
        <dbReference type="ARBA" id="ARBA00022490"/>
    </source>
</evidence>
<feature type="domain" description="RRM" evidence="18">
    <location>
        <begin position="1304"/>
        <end position="1381"/>
    </location>
</feature>
<dbReference type="CDD" id="cd12379">
    <property type="entry name" value="RRM2_I_PABPs"/>
    <property type="match status" value="1"/>
</dbReference>
<evidence type="ECO:0000256" key="17">
    <source>
        <dbReference type="SAM" id="MobiDB-lite"/>
    </source>
</evidence>
<dbReference type="PROSITE" id="PS50102">
    <property type="entry name" value="RRM"/>
    <property type="match status" value="4"/>
</dbReference>
<dbReference type="SMART" id="SM00361">
    <property type="entry name" value="RRM_1"/>
    <property type="match status" value="3"/>
</dbReference>
<evidence type="ECO:0000256" key="16">
    <source>
        <dbReference type="SAM" id="Coils"/>
    </source>
</evidence>
<evidence type="ECO:0000256" key="3">
    <source>
        <dbReference type="ARBA" id="ARBA00008557"/>
    </source>
</evidence>
<dbReference type="CDD" id="cd12378">
    <property type="entry name" value="RRM1_I_PABPs"/>
    <property type="match status" value="1"/>
</dbReference>
<dbReference type="InterPro" id="IPR036053">
    <property type="entry name" value="PABP-dom"/>
</dbReference>
<organism evidence="20 21">
    <name type="scientific">Zymoseptoria tritici (strain ST99CH_3D7)</name>
    <dbReference type="NCBI Taxonomy" id="1276538"/>
    <lineage>
        <taxon>Eukaryota</taxon>
        <taxon>Fungi</taxon>
        <taxon>Dikarya</taxon>
        <taxon>Ascomycota</taxon>
        <taxon>Pezizomycotina</taxon>
        <taxon>Dothideomycetes</taxon>
        <taxon>Dothideomycetidae</taxon>
        <taxon>Mycosphaerellales</taxon>
        <taxon>Mycosphaerellaceae</taxon>
        <taxon>Zymoseptoria</taxon>
    </lineage>
</organism>
<evidence type="ECO:0000256" key="7">
    <source>
        <dbReference type="ARBA" id="ARBA00022664"/>
    </source>
</evidence>